<dbReference type="GO" id="GO:0016780">
    <property type="term" value="F:phosphotransferase activity, for other substituted phosphate groups"/>
    <property type="evidence" value="ECO:0007669"/>
    <property type="project" value="InterPro"/>
</dbReference>
<dbReference type="PIRSF" id="PIRSF015665">
    <property type="entry name" value="CHOPT"/>
    <property type="match status" value="1"/>
</dbReference>
<evidence type="ECO:0000256" key="2">
    <source>
        <dbReference type="ARBA" id="ARBA00010441"/>
    </source>
</evidence>
<sequence length="420" mass="46551">MVTKKTAKAECISPDALQHLKSYKYQAVDKSFVSRYILKHYWEFCANFLPRWLAPNAVTLIGFGFIISNVALLTIMIPDLVSPTEPWVYFSFAFGMWAYSTMDNLDGKQARKTGTSSPLGELFDHGIDSLNCTLASCLNVGAVGLGCSWQGVFTALIPCLPMWFSTWETYHTHVLYLGYFNGPTEGLIIACAIIVASGIWGPQIWSQPVAQLLGNEWLFKDYTGIDLWVPTIGGAFLFAHFPLCVINVVRARRAANLPVAPVFLEWAPIITFSVSCVAWLFSPGSHLLANNHLVLFCITLSFVFGRMTTKIILAHLTKQPFPMWTNLLVPLVLGATIANLPRVGLPSLSADAELWFLRGYFVFAVTIYARWAHLVIGAMCEFLGIRCLHIPYDKDVRPRTPAGFSGVQVTSPKRGGLKSA</sequence>
<dbReference type="GO" id="GO:0016020">
    <property type="term" value="C:membrane"/>
    <property type="evidence" value="ECO:0007669"/>
    <property type="project" value="UniProtKB-SubCell"/>
</dbReference>
<evidence type="ECO:0000313" key="8">
    <source>
        <dbReference type="Proteomes" id="UP000275078"/>
    </source>
</evidence>
<protein>
    <submittedName>
        <fullName evidence="7">Choline/ethanolaminephosphotransferase</fullName>
    </submittedName>
</protein>
<evidence type="ECO:0000256" key="3">
    <source>
        <dbReference type="ARBA" id="ARBA00022679"/>
    </source>
</evidence>
<reference evidence="7 8" key="1">
    <citation type="journal article" date="2018" name="Nat. Ecol. Evol.">
        <title>Pezizomycetes genomes reveal the molecular basis of ectomycorrhizal truffle lifestyle.</title>
        <authorList>
            <person name="Murat C."/>
            <person name="Payen T."/>
            <person name="Noel B."/>
            <person name="Kuo A."/>
            <person name="Morin E."/>
            <person name="Chen J."/>
            <person name="Kohler A."/>
            <person name="Krizsan K."/>
            <person name="Balestrini R."/>
            <person name="Da Silva C."/>
            <person name="Montanini B."/>
            <person name="Hainaut M."/>
            <person name="Levati E."/>
            <person name="Barry K.W."/>
            <person name="Belfiori B."/>
            <person name="Cichocki N."/>
            <person name="Clum A."/>
            <person name="Dockter R.B."/>
            <person name="Fauchery L."/>
            <person name="Guy J."/>
            <person name="Iotti M."/>
            <person name="Le Tacon F."/>
            <person name="Lindquist E.A."/>
            <person name="Lipzen A."/>
            <person name="Malagnac F."/>
            <person name="Mello A."/>
            <person name="Molinier V."/>
            <person name="Miyauchi S."/>
            <person name="Poulain J."/>
            <person name="Riccioni C."/>
            <person name="Rubini A."/>
            <person name="Sitrit Y."/>
            <person name="Splivallo R."/>
            <person name="Traeger S."/>
            <person name="Wang M."/>
            <person name="Zifcakova L."/>
            <person name="Wipf D."/>
            <person name="Zambonelli A."/>
            <person name="Paolocci F."/>
            <person name="Nowrousian M."/>
            <person name="Ottonello S."/>
            <person name="Baldrian P."/>
            <person name="Spatafora J.W."/>
            <person name="Henrissat B."/>
            <person name="Nagy L.G."/>
            <person name="Aury J.M."/>
            <person name="Wincker P."/>
            <person name="Grigoriev I.V."/>
            <person name="Bonfante P."/>
            <person name="Martin F.M."/>
        </authorList>
    </citation>
    <scope>NUCLEOTIDE SEQUENCE [LARGE SCALE GENOMIC DNA]</scope>
    <source>
        <strain evidence="7 8">RN42</strain>
    </source>
</reference>
<feature type="transmembrane region" description="Helical" evidence="6">
    <location>
        <begin position="293"/>
        <end position="309"/>
    </location>
</feature>
<feature type="transmembrane region" description="Helical" evidence="6">
    <location>
        <begin position="225"/>
        <end position="249"/>
    </location>
</feature>
<evidence type="ECO:0000256" key="4">
    <source>
        <dbReference type="ARBA" id="ARBA00023136"/>
    </source>
</evidence>
<evidence type="ECO:0000256" key="6">
    <source>
        <dbReference type="SAM" id="Phobius"/>
    </source>
</evidence>
<feature type="transmembrane region" description="Helical" evidence="6">
    <location>
        <begin position="321"/>
        <end position="340"/>
    </location>
</feature>
<feature type="transmembrane region" description="Helical" evidence="6">
    <location>
        <begin position="261"/>
        <end position="281"/>
    </location>
</feature>
<comment type="subcellular location">
    <subcellularLocation>
        <location evidence="1">Membrane</location>
    </subcellularLocation>
</comment>
<name>A0A3N4IYV9_ASCIM</name>
<keyword evidence="3 5" id="KW-0808">Transferase</keyword>
<proteinExistence type="inferred from homology"/>
<dbReference type="Gene3D" id="1.20.120.1760">
    <property type="match status" value="1"/>
</dbReference>
<dbReference type="InterPro" id="IPR043130">
    <property type="entry name" value="CDP-OH_PTrfase_TM_dom"/>
</dbReference>
<dbReference type="PANTHER" id="PTHR10414:SF77">
    <property type="entry name" value="CDP-ALCOHOL PHOSPHATIDYLTRANSFERASE FAMILY PROTEIN"/>
    <property type="match status" value="1"/>
</dbReference>
<comment type="similarity">
    <text evidence="2 5">Belongs to the CDP-alcohol phosphatidyltransferase class-I family.</text>
</comment>
<feature type="transmembrane region" description="Helical" evidence="6">
    <location>
        <begin position="57"/>
        <end position="81"/>
    </location>
</feature>
<dbReference type="PANTHER" id="PTHR10414">
    <property type="entry name" value="ETHANOLAMINEPHOSPHOTRANSFERASE"/>
    <property type="match status" value="1"/>
</dbReference>
<dbReference type="FunFam" id="1.20.120.1760:FF:000029">
    <property type="entry name" value="CDP-alcohol phosphatidyltransferase protein"/>
    <property type="match status" value="1"/>
</dbReference>
<dbReference type="InterPro" id="IPR014472">
    <property type="entry name" value="CHOPT"/>
</dbReference>
<gene>
    <name evidence="7" type="ORF">BJ508DRAFT_411011</name>
</gene>
<feature type="transmembrane region" description="Helical" evidence="6">
    <location>
        <begin position="360"/>
        <end position="384"/>
    </location>
</feature>
<dbReference type="InterPro" id="IPR000462">
    <property type="entry name" value="CDP-OH_P_trans"/>
</dbReference>
<dbReference type="PROSITE" id="PS00379">
    <property type="entry name" value="CDP_ALCOHOL_P_TRANSF"/>
    <property type="match status" value="1"/>
</dbReference>
<keyword evidence="6" id="KW-1133">Transmembrane helix</keyword>
<dbReference type="Proteomes" id="UP000275078">
    <property type="component" value="Unassembled WGS sequence"/>
</dbReference>
<dbReference type="Pfam" id="PF01066">
    <property type="entry name" value="CDP-OH_P_transf"/>
    <property type="match status" value="1"/>
</dbReference>
<dbReference type="GO" id="GO:0008654">
    <property type="term" value="P:phospholipid biosynthetic process"/>
    <property type="evidence" value="ECO:0007669"/>
    <property type="project" value="InterPro"/>
</dbReference>
<evidence type="ECO:0000256" key="5">
    <source>
        <dbReference type="RuleBase" id="RU003750"/>
    </source>
</evidence>
<evidence type="ECO:0000256" key="1">
    <source>
        <dbReference type="ARBA" id="ARBA00004370"/>
    </source>
</evidence>
<keyword evidence="8" id="KW-1185">Reference proteome</keyword>
<dbReference type="STRING" id="1160509.A0A3N4IYV9"/>
<dbReference type="EMBL" id="ML119648">
    <property type="protein sequence ID" value="RPA86834.1"/>
    <property type="molecule type" value="Genomic_DNA"/>
</dbReference>
<dbReference type="AlphaFoldDB" id="A0A3N4IYV9"/>
<organism evidence="7 8">
    <name type="scientific">Ascobolus immersus RN42</name>
    <dbReference type="NCBI Taxonomy" id="1160509"/>
    <lineage>
        <taxon>Eukaryota</taxon>
        <taxon>Fungi</taxon>
        <taxon>Dikarya</taxon>
        <taxon>Ascomycota</taxon>
        <taxon>Pezizomycotina</taxon>
        <taxon>Pezizomycetes</taxon>
        <taxon>Pezizales</taxon>
        <taxon>Ascobolaceae</taxon>
        <taxon>Ascobolus</taxon>
    </lineage>
</organism>
<evidence type="ECO:0000313" key="7">
    <source>
        <dbReference type="EMBL" id="RPA86834.1"/>
    </source>
</evidence>
<dbReference type="OrthoDB" id="196717at2759"/>
<accession>A0A3N4IYV9</accession>
<keyword evidence="6" id="KW-0812">Transmembrane</keyword>
<dbReference type="InterPro" id="IPR048254">
    <property type="entry name" value="CDP_ALCOHOL_P_TRANSF_CS"/>
</dbReference>
<keyword evidence="4 6" id="KW-0472">Membrane</keyword>
<feature type="transmembrane region" description="Helical" evidence="6">
    <location>
        <begin position="186"/>
        <end position="205"/>
    </location>
</feature>